<dbReference type="HOGENOM" id="CLU_894814_0_0_1"/>
<dbReference type="EMBL" id="AFRT01000526">
    <property type="protein sequence ID" value="ELU43580.1"/>
    <property type="molecule type" value="Genomic_DNA"/>
</dbReference>
<dbReference type="AlphaFoldDB" id="L8X027"/>
<reference evidence="1 2" key="1">
    <citation type="journal article" date="2013" name="Nat. Commun.">
        <title>The evolution and pathogenic mechanisms of the rice sheath blight pathogen.</title>
        <authorList>
            <person name="Zheng A."/>
            <person name="Lin R."/>
            <person name="Xu L."/>
            <person name="Qin P."/>
            <person name="Tang C."/>
            <person name="Ai P."/>
            <person name="Zhang D."/>
            <person name="Liu Y."/>
            <person name="Sun Z."/>
            <person name="Feng H."/>
            <person name="Wang Y."/>
            <person name="Chen Y."/>
            <person name="Liang X."/>
            <person name="Fu R."/>
            <person name="Li Q."/>
            <person name="Zhang J."/>
            <person name="Yu X."/>
            <person name="Xie Z."/>
            <person name="Ding L."/>
            <person name="Guan P."/>
            <person name="Tang J."/>
            <person name="Liang Y."/>
            <person name="Wang S."/>
            <person name="Deng Q."/>
            <person name="Li S."/>
            <person name="Zhu J."/>
            <person name="Wang L."/>
            <person name="Liu H."/>
            <person name="Li P."/>
        </authorList>
    </citation>
    <scope>NUCLEOTIDE SEQUENCE [LARGE SCALE GENOMIC DNA]</scope>
    <source>
        <strain evidence="2">AG-1 IA</strain>
    </source>
</reference>
<organism evidence="1 2">
    <name type="scientific">Thanatephorus cucumeris (strain AG1-IA)</name>
    <name type="common">Rice sheath blight fungus</name>
    <name type="synonym">Rhizoctonia solani</name>
    <dbReference type="NCBI Taxonomy" id="983506"/>
    <lineage>
        <taxon>Eukaryota</taxon>
        <taxon>Fungi</taxon>
        <taxon>Dikarya</taxon>
        <taxon>Basidiomycota</taxon>
        <taxon>Agaricomycotina</taxon>
        <taxon>Agaricomycetes</taxon>
        <taxon>Cantharellales</taxon>
        <taxon>Ceratobasidiaceae</taxon>
        <taxon>Rhizoctonia</taxon>
        <taxon>Rhizoctonia solani AG-1</taxon>
    </lineage>
</organism>
<evidence type="ECO:0000313" key="2">
    <source>
        <dbReference type="Proteomes" id="UP000011668"/>
    </source>
</evidence>
<proteinExistence type="predicted"/>
<accession>L8X027</accession>
<protein>
    <submittedName>
        <fullName evidence="1">Uncharacterized protein</fullName>
    </submittedName>
</protein>
<evidence type="ECO:0000313" key="1">
    <source>
        <dbReference type="EMBL" id="ELU43580.1"/>
    </source>
</evidence>
<keyword evidence="2" id="KW-1185">Reference proteome</keyword>
<gene>
    <name evidence="1" type="ORF">AG1IA_02397</name>
</gene>
<name>L8X027_THACA</name>
<comment type="caution">
    <text evidence="1">The sequence shown here is derived from an EMBL/GenBank/DDBJ whole genome shotgun (WGS) entry which is preliminary data.</text>
</comment>
<sequence length="311" mass="35028">MTPRYQLRGILGSVSNSLLGRPVATFTLTYLWRLRRKALGPRSWALWFRCVGPEGIPTTQRAGERESYGRFRFLKCSAACLFRKFANQLGKSRWIRSRIPGSNLLSHSTIPTIQYARDDLGRSFSFHTAYKHSTIAYIRLFLPTYRAFFAAHPAKFSSCDFICPIQSVLISASRRPKRYAHGQNHQYGHIARVPCSLSAPFLLSYDDTLCGARPYSDSRSFSILGGYGRPTATVHRYLSGTEADFLIRSFLATSCIGPHAFAPRIRLFPGVGNSGTSVWDLLGQSATLWIGDKPKGRRRVCVQPTFFAWLN</sequence>
<dbReference type="Proteomes" id="UP000011668">
    <property type="component" value="Unassembled WGS sequence"/>
</dbReference>